<dbReference type="EMBL" id="CP001801">
    <property type="protein sequence ID" value="ACX95356.1"/>
    <property type="molecule type" value="Genomic_DNA"/>
</dbReference>
<dbReference type="GO" id="GO:0045454">
    <property type="term" value="P:cell redox homeostasis"/>
    <property type="evidence" value="ECO:0007669"/>
    <property type="project" value="TreeGrafter"/>
</dbReference>
<keyword evidence="3 6" id="KW-0560">Oxidoreductase</keyword>
<dbReference type="OrthoDB" id="9800621at2"/>
<evidence type="ECO:0000313" key="9">
    <source>
        <dbReference type="Proteomes" id="UP000009102"/>
    </source>
</evidence>
<dbReference type="GO" id="GO:0005737">
    <property type="term" value="C:cytoplasm"/>
    <property type="evidence" value="ECO:0007669"/>
    <property type="project" value="TreeGrafter"/>
</dbReference>
<evidence type="ECO:0000256" key="4">
    <source>
        <dbReference type="ARBA" id="ARBA00023284"/>
    </source>
</evidence>
<dbReference type="InterPro" id="IPR013766">
    <property type="entry name" value="Thioredoxin_domain"/>
</dbReference>
<comment type="catalytic activity">
    <reaction evidence="6">
        <text>a hydroperoxide + 2 glutathione = an alcohol + glutathione disulfide + H2O</text>
        <dbReference type="Rhea" id="RHEA:62632"/>
        <dbReference type="ChEBI" id="CHEBI:15377"/>
        <dbReference type="ChEBI" id="CHEBI:30879"/>
        <dbReference type="ChEBI" id="CHEBI:35924"/>
        <dbReference type="ChEBI" id="CHEBI:57925"/>
        <dbReference type="ChEBI" id="CHEBI:58297"/>
        <dbReference type="EC" id="1.11.1.27"/>
    </reaction>
</comment>
<name>D0KY33_HALNC</name>
<comment type="function">
    <text evidence="6">Thiol-specific peroxidase that catalyzes the reduction of hydrogen peroxide and organic hydroperoxides to water and alcohols, respectively. Plays a role in cell protection against oxidative stress by detoxifying peroxides.</text>
</comment>
<dbReference type="RefSeq" id="WP_012823392.1">
    <property type="nucleotide sequence ID" value="NC_013422.1"/>
</dbReference>
<keyword evidence="4 6" id="KW-0676">Redox-active center</keyword>
<protein>
    <recommendedName>
        <fullName evidence="6">Glutathione-dependent peroxiredoxin</fullName>
        <ecNumber evidence="6">1.11.1.27</ecNumber>
    </recommendedName>
</protein>
<dbReference type="InterPro" id="IPR013740">
    <property type="entry name" value="Redoxin"/>
</dbReference>
<accession>D0KY33</accession>
<evidence type="ECO:0000256" key="1">
    <source>
        <dbReference type="ARBA" id="ARBA00022559"/>
    </source>
</evidence>
<dbReference type="PANTHER" id="PTHR10430:SF16">
    <property type="entry name" value="PEROXIREDOXIN-5, MITOCHONDRIAL"/>
    <property type="match status" value="1"/>
</dbReference>
<dbReference type="PANTHER" id="PTHR10430">
    <property type="entry name" value="PEROXIREDOXIN"/>
    <property type="match status" value="1"/>
</dbReference>
<dbReference type="KEGG" id="hna:Hneap_0501"/>
<dbReference type="Proteomes" id="UP000009102">
    <property type="component" value="Chromosome"/>
</dbReference>
<dbReference type="FunFam" id="3.40.30.10:FF:000020">
    <property type="entry name" value="Peroxiredoxin"/>
    <property type="match status" value="1"/>
</dbReference>
<dbReference type="SUPFAM" id="SSF52833">
    <property type="entry name" value="Thioredoxin-like"/>
    <property type="match status" value="1"/>
</dbReference>
<evidence type="ECO:0000259" key="7">
    <source>
        <dbReference type="PROSITE" id="PS51352"/>
    </source>
</evidence>
<dbReference type="STRING" id="555778.Hneap_0501"/>
<dbReference type="PROSITE" id="PS51352">
    <property type="entry name" value="THIOREDOXIN_2"/>
    <property type="match status" value="1"/>
</dbReference>
<dbReference type="EC" id="1.11.1.27" evidence="6"/>
<keyword evidence="2 6" id="KW-0049">Antioxidant</keyword>
<dbReference type="Gene3D" id="3.40.30.10">
    <property type="entry name" value="Glutaredoxin"/>
    <property type="match status" value="1"/>
</dbReference>
<evidence type="ECO:0000256" key="3">
    <source>
        <dbReference type="ARBA" id="ARBA00023002"/>
    </source>
</evidence>
<dbReference type="Pfam" id="PF08534">
    <property type="entry name" value="Redoxin"/>
    <property type="match status" value="1"/>
</dbReference>
<evidence type="ECO:0000313" key="8">
    <source>
        <dbReference type="EMBL" id="ACX95356.1"/>
    </source>
</evidence>
<dbReference type="GO" id="GO:0008379">
    <property type="term" value="F:thioredoxin peroxidase activity"/>
    <property type="evidence" value="ECO:0007669"/>
    <property type="project" value="InterPro"/>
</dbReference>
<dbReference type="AlphaFoldDB" id="D0KY33"/>
<evidence type="ECO:0000256" key="6">
    <source>
        <dbReference type="RuleBase" id="RU366011"/>
    </source>
</evidence>
<dbReference type="GO" id="GO:0034599">
    <property type="term" value="P:cellular response to oxidative stress"/>
    <property type="evidence" value="ECO:0007669"/>
    <property type="project" value="InterPro"/>
</dbReference>
<dbReference type="CDD" id="cd03013">
    <property type="entry name" value="PRX5_like"/>
    <property type="match status" value="1"/>
</dbReference>
<feature type="domain" description="Thioredoxin" evidence="7">
    <location>
        <begin position="2"/>
        <end position="158"/>
    </location>
</feature>
<sequence length="158" mass="16938">MIEVGQKLPEATLYHRGEQGLNGCSVTEMTAAQRIVLFAVPGAFTPTCSDAHVPGFMVLNDAIRAKGIDNIFCVAVNDPFVMKFWGEHLNVGDAIRMISDGNGMFTRALGMERDMSNGAMGIRSKRYAMILNNGVVEWLGVDESGLANSSAEAVLGAL</sequence>
<dbReference type="InterPro" id="IPR037944">
    <property type="entry name" value="PRX5-like"/>
</dbReference>
<keyword evidence="1 6" id="KW-0575">Peroxidase</keyword>
<evidence type="ECO:0000256" key="5">
    <source>
        <dbReference type="PIRSR" id="PIRSR637944-1"/>
    </source>
</evidence>
<proteinExistence type="inferred from homology"/>
<organism evidence="8 9">
    <name type="scientific">Halothiobacillus neapolitanus (strain ATCC 23641 / DSM 15147 / CIP 104769 / NCIMB 8539 / c2)</name>
    <name type="common">Thiobacillus neapolitanus</name>
    <dbReference type="NCBI Taxonomy" id="555778"/>
    <lineage>
        <taxon>Bacteria</taxon>
        <taxon>Pseudomonadati</taxon>
        <taxon>Pseudomonadota</taxon>
        <taxon>Gammaproteobacteria</taxon>
        <taxon>Chromatiales</taxon>
        <taxon>Halothiobacillaceae</taxon>
        <taxon>Halothiobacillus</taxon>
    </lineage>
</organism>
<reference evidence="8 9" key="1">
    <citation type="submission" date="2009-10" db="EMBL/GenBank/DDBJ databases">
        <title>Complete sequence of Halothiobacillus neapolitanus c2.</title>
        <authorList>
            <consortium name="US DOE Joint Genome Institute"/>
            <person name="Lucas S."/>
            <person name="Copeland A."/>
            <person name="Lapidus A."/>
            <person name="Glavina del Rio T."/>
            <person name="Tice H."/>
            <person name="Bruce D."/>
            <person name="Goodwin L."/>
            <person name="Pitluck S."/>
            <person name="Davenport K."/>
            <person name="Brettin T."/>
            <person name="Detter J.C."/>
            <person name="Han C."/>
            <person name="Tapia R."/>
            <person name="Larimer F."/>
            <person name="Land M."/>
            <person name="Hauser L."/>
            <person name="Kyrpides N."/>
            <person name="Mikhailova N."/>
            <person name="Kerfeld C."/>
            <person name="Cannon G."/>
            <person name="Heinhort S."/>
        </authorList>
    </citation>
    <scope>NUCLEOTIDE SEQUENCE [LARGE SCALE GENOMIC DNA]</scope>
    <source>
        <strain evidence="9">ATCC 23641 / c2</strain>
    </source>
</reference>
<dbReference type="HOGENOM" id="CLU_072440_1_2_6"/>
<evidence type="ECO:0000256" key="2">
    <source>
        <dbReference type="ARBA" id="ARBA00022862"/>
    </source>
</evidence>
<dbReference type="GO" id="GO:0042744">
    <property type="term" value="P:hydrogen peroxide catabolic process"/>
    <property type="evidence" value="ECO:0007669"/>
    <property type="project" value="TreeGrafter"/>
</dbReference>
<gene>
    <name evidence="8" type="ordered locus">Hneap_0501</name>
</gene>
<dbReference type="eggNOG" id="COG0678">
    <property type="taxonomic scope" value="Bacteria"/>
</dbReference>
<comment type="similarity">
    <text evidence="6">Belongs to the peroxiredoxin family. Prx5 subfamily.</text>
</comment>
<keyword evidence="9" id="KW-1185">Reference proteome</keyword>
<dbReference type="InterPro" id="IPR036249">
    <property type="entry name" value="Thioredoxin-like_sf"/>
</dbReference>
<feature type="active site" description="Cysteine sulfenic acid (-SOH) intermediate" evidence="5">
    <location>
        <position position="48"/>
    </location>
</feature>